<dbReference type="RefSeq" id="WP_169096976.1">
    <property type="nucleotide sequence ID" value="NZ_JABBVZ010000009.1"/>
</dbReference>
<dbReference type="AlphaFoldDB" id="A0A7Y0L1F0"/>
<evidence type="ECO:0000313" key="2">
    <source>
        <dbReference type="EMBL" id="NMP21531.1"/>
    </source>
</evidence>
<sequence>MPKQAIRALFGALGVESAGVGADAAWHDVWHHTMQGEGLLHPWPHALMVVGFLLTWAAALRLLWSARQAQEAGHAPMPRMR</sequence>
<organism evidence="2 3">
    <name type="scientific">Sulfobacillus harzensis</name>
    <dbReference type="NCBI Taxonomy" id="2729629"/>
    <lineage>
        <taxon>Bacteria</taxon>
        <taxon>Bacillati</taxon>
        <taxon>Bacillota</taxon>
        <taxon>Clostridia</taxon>
        <taxon>Eubacteriales</taxon>
        <taxon>Clostridiales Family XVII. Incertae Sedis</taxon>
        <taxon>Sulfobacillus</taxon>
    </lineage>
</organism>
<keyword evidence="1" id="KW-0472">Membrane</keyword>
<evidence type="ECO:0000313" key="3">
    <source>
        <dbReference type="Proteomes" id="UP000533476"/>
    </source>
</evidence>
<feature type="transmembrane region" description="Helical" evidence="1">
    <location>
        <begin position="46"/>
        <end position="64"/>
    </location>
</feature>
<dbReference type="EMBL" id="JABBVZ010000009">
    <property type="protein sequence ID" value="NMP21531.1"/>
    <property type="molecule type" value="Genomic_DNA"/>
</dbReference>
<dbReference type="Proteomes" id="UP000533476">
    <property type="component" value="Unassembled WGS sequence"/>
</dbReference>
<keyword evidence="1" id="KW-1133">Transmembrane helix</keyword>
<protein>
    <submittedName>
        <fullName evidence="2">Uncharacterized protein</fullName>
    </submittedName>
</protein>
<reference evidence="2 3" key="1">
    <citation type="submission" date="2020-04" db="EMBL/GenBank/DDBJ databases">
        <authorList>
            <person name="Zhang R."/>
            <person name="Schippers A."/>
        </authorList>
    </citation>
    <scope>NUCLEOTIDE SEQUENCE [LARGE SCALE GENOMIC DNA]</scope>
    <source>
        <strain evidence="2 3">DSM 109850</strain>
    </source>
</reference>
<comment type="caution">
    <text evidence="2">The sequence shown here is derived from an EMBL/GenBank/DDBJ whole genome shotgun (WGS) entry which is preliminary data.</text>
</comment>
<accession>A0A7Y0L1F0</accession>
<evidence type="ECO:0000256" key="1">
    <source>
        <dbReference type="SAM" id="Phobius"/>
    </source>
</evidence>
<gene>
    <name evidence="2" type="ORF">HIJ39_04050</name>
</gene>
<keyword evidence="3" id="KW-1185">Reference proteome</keyword>
<keyword evidence="1" id="KW-0812">Transmembrane</keyword>
<proteinExistence type="predicted"/>
<name>A0A7Y0L1F0_9FIRM</name>